<feature type="transmembrane region" description="Helical" evidence="2">
    <location>
        <begin position="31"/>
        <end position="48"/>
    </location>
</feature>
<evidence type="ECO:0000256" key="1">
    <source>
        <dbReference type="SAM" id="MobiDB-lite"/>
    </source>
</evidence>
<feature type="transmembrane region" description="Helical" evidence="2">
    <location>
        <begin position="6"/>
        <end position="24"/>
    </location>
</feature>
<protein>
    <submittedName>
        <fullName evidence="3">DUF4956 domain-containing protein</fullName>
    </submittedName>
</protein>
<feature type="transmembrane region" description="Helical" evidence="2">
    <location>
        <begin position="102"/>
        <end position="118"/>
    </location>
</feature>
<proteinExistence type="predicted"/>
<keyword evidence="2" id="KW-0472">Membrane</keyword>
<dbReference type="EMBL" id="BJNY01000006">
    <property type="protein sequence ID" value="GED05648.1"/>
    <property type="molecule type" value="Genomic_DNA"/>
</dbReference>
<keyword evidence="4" id="KW-1185">Reference proteome</keyword>
<evidence type="ECO:0000256" key="2">
    <source>
        <dbReference type="SAM" id="Phobius"/>
    </source>
</evidence>
<dbReference type="Proteomes" id="UP000316612">
    <property type="component" value="Unassembled WGS sequence"/>
</dbReference>
<dbReference type="InterPro" id="IPR032531">
    <property type="entry name" value="DUF4956"/>
</dbReference>
<sequence>MNILLFAVVDLVAISILTACLYLPRHRRRDLFVSYFGINIGVFAVAAALSSSTVGIGLGMGLFGVLSIIRLRSNELEQHEIAYYFSALAIGLISGMTPSPLWVAMALIALILVVMLVVDNSKVLRRYRHQEVVLDRTFATEEQLESYLSQVLGGARIHQYTVQLLDLVNDKTVLRVRFSAATPPVTGAEPIETNSAATSAQFSAPSPQALVQETR</sequence>
<dbReference type="Pfam" id="PF16316">
    <property type="entry name" value="DUF4956"/>
    <property type="match status" value="1"/>
</dbReference>
<feature type="region of interest" description="Disordered" evidence="1">
    <location>
        <begin position="187"/>
        <end position="215"/>
    </location>
</feature>
<evidence type="ECO:0000313" key="3">
    <source>
        <dbReference type="EMBL" id="GED05648.1"/>
    </source>
</evidence>
<dbReference type="OrthoDB" id="3827267at2"/>
<keyword evidence="2" id="KW-1133">Transmembrane helix</keyword>
<name>A0A4Y4DQJ1_GLUUR</name>
<reference evidence="3 4" key="1">
    <citation type="submission" date="2019-06" db="EMBL/GenBank/DDBJ databases">
        <title>Whole genome shotgun sequence of Glutamicibacter uratoxydans NBRC 15515.</title>
        <authorList>
            <person name="Hosoyama A."/>
            <person name="Uohara A."/>
            <person name="Ohji S."/>
            <person name="Ichikawa N."/>
        </authorList>
    </citation>
    <scope>NUCLEOTIDE SEQUENCE [LARGE SCALE GENOMIC DNA]</scope>
    <source>
        <strain evidence="3 4">NBRC 15515</strain>
    </source>
</reference>
<gene>
    <name evidence="3" type="ORF">AUR04nite_11800</name>
</gene>
<feature type="compositionally biased region" description="Polar residues" evidence="1">
    <location>
        <begin position="192"/>
        <end position="215"/>
    </location>
</feature>
<accession>A0A4Y4DQJ1</accession>
<organism evidence="3 4">
    <name type="scientific">Glutamicibacter uratoxydans</name>
    <name type="common">Arthrobacter uratoxydans</name>
    <dbReference type="NCBI Taxonomy" id="43667"/>
    <lineage>
        <taxon>Bacteria</taxon>
        <taxon>Bacillati</taxon>
        <taxon>Actinomycetota</taxon>
        <taxon>Actinomycetes</taxon>
        <taxon>Micrococcales</taxon>
        <taxon>Micrococcaceae</taxon>
        <taxon>Glutamicibacter</taxon>
    </lineage>
</organism>
<comment type="caution">
    <text evidence="3">The sequence shown here is derived from an EMBL/GenBank/DDBJ whole genome shotgun (WGS) entry which is preliminary data.</text>
</comment>
<evidence type="ECO:0000313" key="4">
    <source>
        <dbReference type="Proteomes" id="UP000316612"/>
    </source>
</evidence>
<dbReference type="AlphaFoldDB" id="A0A4Y4DQJ1"/>
<dbReference type="RefSeq" id="WP_141362938.1">
    <property type="nucleotide sequence ID" value="NZ_BAAAJL010000007.1"/>
</dbReference>
<keyword evidence="2" id="KW-0812">Transmembrane</keyword>